<dbReference type="InterPro" id="IPR013022">
    <property type="entry name" value="Xyl_isomerase-like_TIM-brl"/>
</dbReference>
<dbReference type="OrthoDB" id="9814946at2"/>
<name>A0A179T5L0_9BACI</name>
<keyword evidence="1 3" id="KW-0413">Isomerase</keyword>
<evidence type="ECO:0000259" key="2">
    <source>
        <dbReference type="Pfam" id="PF01261"/>
    </source>
</evidence>
<dbReference type="InterPro" id="IPR036237">
    <property type="entry name" value="Xyl_isomerase-like_sf"/>
</dbReference>
<dbReference type="AlphaFoldDB" id="A0A179T5L0"/>
<dbReference type="GO" id="GO:0016853">
    <property type="term" value="F:isomerase activity"/>
    <property type="evidence" value="ECO:0007669"/>
    <property type="project" value="UniProtKB-KW"/>
</dbReference>
<evidence type="ECO:0000313" key="4">
    <source>
        <dbReference type="Proteomes" id="UP000078534"/>
    </source>
</evidence>
<accession>A0A179T5L0</accession>
<dbReference type="Proteomes" id="UP000078534">
    <property type="component" value="Unassembled WGS sequence"/>
</dbReference>
<gene>
    <name evidence="3" type="ORF">A6K24_00220</name>
</gene>
<feature type="domain" description="Xylose isomerase-like TIM barrel" evidence="2">
    <location>
        <begin position="21"/>
        <end position="238"/>
    </location>
</feature>
<dbReference type="STRING" id="152268.A6K24_00220"/>
<reference evidence="4" key="1">
    <citation type="submission" date="2016-04" db="EMBL/GenBank/DDBJ databases">
        <authorList>
            <person name="Lyu Z."/>
            <person name="Lyu W."/>
        </authorList>
    </citation>
    <scope>NUCLEOTIDE SEQUENCE [LARGE SCALE GENOMIC DNA]</scope>
    <source>
        <strain evidence="4">C44</strain>
    </source>
</reference>
<organism evidence="3 4">
    <name type="scientific">Metabacillus litoralis</name>
    <dbReference type="NCBI Taxonomy" id="152268"/>
    <lineage>
        <taxon>Bacteria</taxon>
        <taxon>Bacillati</taxon>
        <taxon>Bacillota</taxon>
        <taxon>Bacilli</taxon>
        <taxon>Bacillales</taxon>
        <taxon>Bacillaceae</taxon>
        <taxon>Metabacillus</taxon>
    </lineage>
</organism>
<dbReference type="SUPFAM" id="SSF51658">
    <property type="entry name" value="Xylose isomerase-like"/>
    <property type="match status" value="1"/>
</dbReference>
<evidence type="ECO:0000256" key="1">
    <source>
        <dbReference type="ARBA" id="ARBA00023235"/>
    </source>
</evidence>
<keyword evidence="4" id="KW-1185">Reference proteome</keyword>
<dbReference type="PANTHER" id="PTHR43489">
    <property type="entry name" value="ISOMERASE"/>
    <property type="match status" value="1"/>
</dbReference>
<proteinExistence type="predicted"/>
<evidence type="ECO:0000313" key="3">
    <source>
        <dbReference type="EMBL" id="OAS89031.1"/>
    </source>
</evidence>
<sequence>MIKYGYNTLVYAGENIETSIARLSKFGYDGVEFVGEPGQMDTGLIKELLNKYNISASTICAIYNAERDIVSSDTQTRRNAIEYIKSCVDFASTIGAQGISLTPTACMKIYQEADRETELNWAVEGIKEAGSFAGEHGVRLTVEPWNRYENYLINRMEQSLELVNRVDLPSVGCMGDTYHMNIEEVDIADAIRLAGDKLYHLHIADSNRAAPGRGHIDFKPIAKALKDINYSGYLTMELLPAFADPFNGTRCEEFYDQYTEESIVFLKKLFKEEV</sequence>
<dbReference type="InterPro" id="IPR050417">
    <property type="entry name" value="Sugar_Epim/Isomerase"/>
</dbReference>
<protein>
    <submittedName>
        <fullName evidence="3">Sugar phosphate isomerase</fullName>
    </submittedName>
</protein>
<dbReference type="EMBL" id="LWSG01000001">
    <property type="protein sequence ID" value="OAS89031.1"/>
    <property type="molecule type" value="Genomic_DNA"/>
</dbReference>
<dbReference type="Pfam" id="PF01261">
    <property type="entry name" value="AP_endonuc_2"/>
    <property type="match status" value="1"/>
</dbReference>
<dbReference type="Gene3D" id="3.20.20.150">
    <property type="entry name" value="Divalent-metal-dependent TIM barrel enzymes"/>
    <property type="match status" value="1"/>
</dbReference>
<comment type="caution">
    <text evidence="3">The sequence shown here is derived from an EMBL/GenBank/DDBJ whole genome shotgun (WGS) entry which is preliminary data.</text>
</comment>
<dbReference type="RefSeq" id="WP_083964383.1">
    <property type="nucleotide sequence ID" value="NZ_LWSG01000001.1"/>
</dbReference>
<dbReference type="PANTHER" id="PTHR43489:SF7">
    <property type="entry name" value="3-DEHYDRO-D-GULOSIDE 4-EPIMERASE-RELATED"/>
    <property type="match status" value="1"/>
</dbReference>